<comment type="subcellular location">
    <subcellularLocation>
        <location evidence="2">Mitochondrion membrane</location>
        <topology evidence="2">Multi-pass membrane protein</topology>
    </subcellularLocation>
</comment>
<dbReference type="Pfam" id="PF00116">
    <property type="entry name" value="COX2"/>
    <property type="match status" value="1"/>
</dbReference>
<evidence type="ECO:0000256" key="3">
    <source>
        <dbReference type="ARBA" id="ARBA00007866"/>
    </source>
</evidence>
<dbReference type="PRINTS" id="PR01166">
    <property type="entry name" value="CYCOXIDASEII"/>
</dbReference>
<evidence type="ECO:0000259" key="15">
    <source>
        <dbReference type="PROSITE" id="PS50857"/>
    </source>
</evidence>
<reference evidence="18" key="1">
    <citation type="submission" date="2016-06" db="UniProtKB">
        <authorList>
            <consortium name="WormBaseParasite"/>
        </authorList>
    </citation>
    <scope>IDENTIFICATION</scope>
</reference>
<reference evidence="16 17" key="2">
    <citation type="submission" date="2018-11" db="EMBL/GenBank/DDBJ databases">
        <authorList>
            <consortium name="Pathogen Informatics"/>
        </authorList>
    </citation>
    <scope>NUCLEOTIDE SEQUENCE [LARGE SCALE GENOMIC DNA]</scope>
</reference>
<keyword evidence="6" id="KW-0813">Transport</keyword>
<comment type="subunit">
    <text evidence="4">Component of the cytochrome c oxidase (complex IV, CIV), a multisubunit enzyme composed of a catalytic core of 3 subunits and several supernumerary subunits. The complex exists as a monomer or a dimer and forms supercomplexes (SCs) in the inner mitochondrial membrane with ubiquinol-cytochrome c oxidoreductase (cytochrome b-c1 complex, complex III, CIII).</text>
</comment>
<comment type="cofactor">
    <cofactor evidence="1">
        <name>Cu cation</name>
        <dbReference type="ChEBI" id="CHEBI:23378"/>
    </cofactor>
</comment>
<dbReference type="GO" id="GO:0005507">
    <property type="term" value="F:copper ion binding"/>
    <property type="evidence" value="ECO:0007669"/>
    <property type="project" value="InterPro"/>
</dbReference>
<dbReference type="GO" id="GO:0042773">
    <property type="term" value="P:ATP synthesis coupled electron transport"/>
    <property type="evidence" value="ECO:0007669"/>
    <property type="project" value="TreeGrafter"/>
</dbReference>
<evidence type="ECO:0000256" key="12">
    <source>
        <dbReference type="ARBA" id="ARBA00023136"/>
    </source>
</evidence>
<evidence type="ECO:0000256" key="4">
    <source>
        <dbReference type="ARBA" id="ARBA00011164"/>
    </source>
</evidence>
<gene>
    <name evidence="16" type="ORF">OFLC_LOCUS6564</name>
</gene>
<dbReference type="InterPro" id="IPR002429">
    <property type="entry name" value="CcO_II-like_C"/>
</dbReference>
<keyword evidence="10" id="KW-0186">Copper</keyword>
<evidence type="ECO:0000256" key="2">
    <source>
        <dbReference type="ARBA" id="ARBA00004225"/>
    </source>
</evidence>
<keyword evidence="12" id="KW-0472">Membrane</keyword>
<evidence type="ECO:0000256" key="8">
    <source>
        <dbReference type="ARBA" id="ARBA00022842"/>
    </source>
</evidence>
<dbReference type="EC" id="7.1.1.9" evidence="5"/>
<protein>
    <recommendedName>
        <fullName evidence="5">cytochrome-c oxidase</fullName>
        <ecNumber evidence="5">7.1.1.9</ecNumber>
    </recommendedName>
    <alternativeName>
        <fullName evidence="13">Cytochrome c oxidase polypeptide II</fullName>
    </alternativeName>
</protein>
<dbReference type="InterPro" id="IPR045187">
    <property type="entry name" value="CcO_II"/>
</dbReference>
<dbReference type="GO" id="GO:0031966">
    <property type="term" value="C:mitochondrial membrane"/>
    <property type="evidence" value="ECO:0007669"/>
    <property type="project" value="UniProtKB-SubCell"/>
</dbReference>
<dbReference type="Proteomes" id="UP000267606">
    <property type="component" value="Unassembled WGS sequence"/>
</dbReference>
<organism evidence="18">
    <name type="scientific">Onchocerca flexuosa</name>
    <dbReference type="NCBI Taxonomy" id="387005"/>
    <lineage>
        <taxon>Eukaryota</taxon>
        <taxon>Metazoa</taxon>
        <taxon>Ecdysozoa</taxon>
        <taxon>Nematoda</taxon>
        <taxon>Chromadorea</taxon>
        <taxon>Rhabditida</taxon>
        <taxon>Spirurina</taxon>
        <taxon>Spiruromorpha</taxon>
        <taxon>Filarioidea</taxon>
        <taxon>Onchocercidae</taxon>
        <taxon>Onchocerca</taxon>
    </lineage>
</organism>
<evidence type="ECO:0000256" key="9">
    <source>
        <dbReference type="ARBA" id="ARBA00022982"/>
    </source>
</evidence>
<dbReference type="InterPro" id="IPR001505">
    <property type="entry name" value="Copper_CuA"/>
</dbReference>
<evidence type="ECO:0000256" key="13">
    <source>
        <dbReference type="ARBA" id="ARBA00031389"/>
    </source>
</evidence>
<dbReference type="PANTHER" id="PTHR22888">
    <property type="entry name" value="CYTOCHROME C OXIDASE, SUBUNIT II"/>
    <property type="match status" value="1"/>
</dbReference>
<feature type="domain" description="Cytochrome oxidase subunit II copper A binding" evidence="15">
    <location>
        <begin position="1"/>
        <end position="97"/>
    </location>
</feature>
<sequence length="97" mass="10602">MKSLDDLSVKKIRLFDADNRCVSPVGVNVGVYCTSGNVIHSFAVPKCFTKIDALNGLLTKVTCNFSCSGLFFGQCSEICSANHRFMPIVLKFTSLEC</sequence>
<dbReference type="STRING" id="387005.A0A183HGF0"/>
<dbReference type="GO" id="GO:0004129">
    <property type="term" value="F:cytochrome-c oxidase activity"/>
    <property type="evidence" value="ECO:0007669"/>
    <property type="project" value="UniProtKB-EC"/>
</dbReference>
<evidence type="ECO:0000256" key="6">
    <source>
        <dbReference type="ARBA" id="ARBA00022448"/>
    </source>
</evidence>
<dbReference type="SUPFAM" id="SSF49503">
    <property type="entry name" value="Cupredoxins"/>
    <property type="match status" value="1"/>
</dbReference>
<evidence type="ECO:0000313" key="18">
    <source>
        <dbReference type="WBParaSite" id="OFLC_0000656101-mRNA-1"/>
    </source>
</evidence>
<evidence type="ECO:0000256" key="11">
    <source>
        <dbReference type="ARBA" id="ARBA00023128"/>
    </source>
</evidence>
<keyword evidence="9" id="KW-0249">Electron transport</keyword>
<comment type="similarity">
    <text evidence="3">Belongs to the cytochrome c oxidase subunit 2 family.</text>
</comment>
<keyword evidence="7" id="KW-0479">Metal-binding</keyword>
<dbReference type="AlphaFoldDB" id="A0A183HGF0"/>
<evidence type="ECO:0000313" key="17">
    <source>
        <dbReference type="Proteomes" id="UP000267606"/>
    </source>
</evidence>
<keyword evidence="11" id="KW-0496">Mitochondrion</keyword>
<proteinExistence type="inferred from homology"/>
<dbReference type="PROSITE" id="PS50857">
    <property type="entry name" value="COX2_CUA"/>
    <property type="match status" value="1"/>
</dbReference>
<keyword evidence="17" id="KW-1185">Reference proteome</keyword>
<evidence type="ECO:0000256" key="7">
    <source>
        <dbReference type="ARBA" id="ARBA00022723"/>
    </source>
</evidence>
<dbReference type="PANTHER" id="PTHR22888:SF9">
    <property type="entry name" value="CYTOCHROME C OXIDASE SUBUNIT 2"/>
    <property type="match status" value="1"/>
</dbReference>
<accession>A0A183HGF0</accession>
<name>A0A183HGF0_9BILA</name>
<dbReference type="InterPro" id="IPR008972">
    <property type="entry name" value="Cupredoxin"/>
</dbReference>
<dbReference type="WBParaSite" id="OFLC_0000656101-mRNA-1">
    <property type="protein sequence ID" value="OFLC_0000656101-mRNA-1"/>
    <property type="gene ID" value="OFLC_0000656101"/>
</dbReference>
<dbReference type="EMBL" id="UZAJ01006309">
    <property type="protein sequence ID" value="VDO46952.1"/>
    <property type="molecule type" value="Genomic_DNA"/>
</dbReference>
<comment type="catalytic activity">
    <reaction evidence="14">
        <text>4 Fe(II)-[cytochrome c] + O2 + 8 H(+)(in) = 4 Fe(III)-[cytochrome c] + 2 H2O + 4 H(+)(out)</text>
        <dbReference type="Rhea" id="RHEA:11436"/>
        <dbReference type="Rhea" id="RHEA-COMP:10350"/>
        <dbReference type="Rhea" id="RHEA-COMP:14399"/>
        <dbReference type="ChEBI" id="CHEBI:15377"/>
        <dbReference type="ChEBI" id="CHEBI:15378"/>
        <dbReference type="ChEBI" id="CHEBI:15379"/>
        <dbReference type="ChEBI" id="CHEBI:29033"/>
        <dbReference type="ChEBI" id="CHEBI:29034"/>
        <dbReference type="EC" id="7.1.1.9"/>
    </reaction>
    <physiologicalReaction direction="left-to-right" evidence="14">
        <dbReference type="Rhea" id="RHEA:11437"/>
    </physiologicalReaction>
</comment>
<keyword evidence="8" id="KW-0460">Magnesium</keyword>
<evidence type="ECO:0000256" key="5">
    <source>
        <dbReference type="ARBA" id="ARBA00012949"/>
    </source>
</evidence>
<evidence type="ECO:0000256" key="14">
    <source>
        <dbReference type="ARBA" id="ARBA00049512"/>
    </source>
</evidence>
<dbReference type="Gene3D" id="2.60.40.420">
    <property type="entry name" value="Cupredoxins - blue copper proteins"/>
    <property type="match status" value="1"/>
</dbReference>
<evidence type="ECO:0000256" key="1">
    <source>
        <dbReference type="ARBA" id="ARBA00001935"/>
    </source>
</evidence>
<dbReference type="PROSITE" id="PS00078">
    <property type="entry name" value="COX2"/>
    <property type="match status" value="1"/>
</dbReference>
<evidence type="ECO:0000256" key="10">
    <source>
        <dbReference type="ARBA" id="ARBA00023008"/>
    </source>
</evidence>
<evidence type="ECO:0000313" key="16">
    <source>
        <dbReference type="EMBL" id="VDO46952.1"/>
    </source>
</evidence>